<dbReference type="GO" id="GO:0016829">
    <property type="term" value="F:lyase activity"/>
    <property type="evidence" value="ECO:0007669"/>
    <property type="project" value="UniProtKB-KW"/>
</dbReference>
<dbReference type="Gene3D" id="1.25.10.10">
    <property type="entry name" value="Leucine-rich Repeat Variant"/>
    <property type="match status" value="1"/>
</dbReference>
<accession>A0A4S1XI62</accession>
<dbReference type="AlphaFoldDB" id="A0A4S1XI62"/>
<gene>
    <name evidence="1" type="ORF">E5A73_04680</name>
</gene>
<comment type="caution">
    <text evidence="1">The sequence shown here is derived from an EMBL/GenBank/DDBJ whole genome shotgun (WGS) entry which is preliminary data.</text>
</comment>
<evidence type="ECO:0000313" key="2">
    <source>
        <dbReference type="Proteomes" id="UP000306147"/>
    </source>
</evidence>
<sequence length="175" mass="18799">MARSWHKRGMTEPDYLPPSTFLQALIDEDEPVLAGSAEADARAAELIALTRDADSANRDWALMMLSQSELETPEALAALVRGMDDEHHEAALEATIGVAMRVPALALPRVRARLDGDTVDSMTLEAAAWIADASLLPALEAIAEEVEEDPAEKGDLFAVALREAIEACTEGTVPH</sequence>
<protein>
    <submittedName>
        <fullName evidence="1">Lyase</fullName>
    </submittedName>
</protein>
<name>A0A4S1XI62_9SPHN</name>
<dbReference type="Proteomes" id="UP000306147">
    <property type="component" value="Unassembled WGS sequence"/>
</dbReference>
<dbReference type="InterPro" id="IPR011989">
    <property type="entry name" value="ARM-like"/>
</dbReference>
<keyword evidence="2" id="KW-1185">Reference proteome</keyword>
<organism evidence="1 2">
    <name type="scientific">Sphingomonas gei</name>
    <dbReference type="NCBI Taxonomy" id="1395960"/>
    <lineage>
        <taxon>Bacteria</taxon>
        <taxon>Pseudomonadati</taxon>
        <taxon>Pseudomonadota</taxon>
        <taxon>Alphaproteobacteria</taxon>
        <taxon>Sphingomonadales</taxon>
        <taxon>Sphingomonadaceae</taxon>
        <taxon>Sphingomonas</taxon>
    </lineage>
</organism>
<dbReference type="EMBL" id="SRXT01000002">
    <property type="protein sequence ID" value="TGX54756.1"/>
    <property type="molecule type" value="Genomic_DNA"/>
</dbReference>
<evidence type="ECO:0000313" key="1">
    <source>
        <dbReference type="EMBL" id="TGX54756.1"/>
    </source>
</evidence>
<dbReference type="OrthoDB" id="7193445at2"/>
<reference evidence="1 2" key="1">
    <citation type="submission" date="2019-04" db="EMBL/GenBank/DDBJ databases">
        <title>Sphingomonas psychrotolerans sp. nov., isolated from soil in the Tianshan Mountains, Xinjiang, China.</title>
        <authorList>
            <person name="Luo Y."/>
            <person name="Sheng H."/>
        </authorList>
    </citation>
    <scope>NUCLEOTIDE SEQUENCE [LARGE SCALE GENOMIC DNA]</scope>
    <source>
        <strain evidence="1 2">ZFGT-11</strain>
    </source>
</reference>
<keyword evidence="1" id="KW-0456">Lyase</keyword>
<proteinExistence type="predicted"/>